<dbReference type="InterPro" id="IPR036282">
    <property type="entry name" value="Glutathione-S-Trfase_C_sf"/>
</dbReference>
<dbReference type="Proteomes" id="UP000799766">
    <property type="component" value="Unassembled WGS sequence"/>
</dbReference>
<name>A0A6A6PCR9_9PEZI</name>
<dbReference type="PANTHER" id="PTHR44051:SF9">
    <property type="entry name" value="GLUTATHIONE S-TRANSFERASE 1"/>
    <property type="match status" value="1"/>
</dbReference>
<sequence length="260" mass="29169">MASNQEQKAKITLYWLDRSRSHRVLWLLEELGLAYELRTFKRSKDMQAPQELKDVHPLGKSPIISVQVAEDGATPVVIPESGAIVEYLLDHFGPQFVPQRYPEGKEGVTGGETEAWFRYRHLMHYAEGSLMTVLVVALMVLSIREAPVPFFIRPITRSVASKMDTAFVAPNMATNLSFLENQLATAPDGGGFFCGPQLTGADFLMIFPLQAARGRAGLTKEKYPRLVQYVERLEAREAYKRAVKKIEEATGEKFSMSVTD</sequence>
<gene>
    <name evidence="5" type="ORF">BDY21DRAFT_382955</name>
</gene>
<dbReference type="SFLD" id="SFLDS00019">
    <property type="entry name" value="Glutathione_Transferase_(cytos"/>
    <property type="match status" value="1"/>
</dbReference>
<dbReference type="SFLD" id="SFLDG00358">
    <property type="entry name" value="Main_(cytGST)"/>
    <property type="match status" value="1"/>
</dbReference>
<dbReference type="OrthoDB" id="2098326at2759"/>
<dbReference type="Pfam" id="PF00043">
    <property type="entry name" value="GST_C"/>
    <property type="match status" value="1"/>
</dbReference>
<protein>
    <submittedName>
        <fullName evidence="5">Putative glutathione S-transferase</fullName>
    </submittedName>
</protein>
<feature type="domain" description="GST N-terminal" evidence="3">
    <location>
        <begin position="8"/>
        <end position="96"/>
    </location>
</feature>
<dbReference type="PROSITE" id="PS50404">
    <property type="entry name" value="GST_NTER"/>
    <property type="match status" value="1"/>
</dbReference>
<keyword evidence="6" id="KW-1185">Reference proteome</keyword>
<dbReference type="PROSITE" id="PS50405">
    <property type="entry name" value="GST_CTER"/>
    <property type="match status" value="1"/>
</dbReference>
<keyword evidence="2" id="KW-1133">Transmembrane helix</keyword>
<dbReference type="SUPFAM" id="SSF52833">
    <property type="entry name" value="Thioredoxin-like"/>
    <property type="match status" value="1"/>
</dbReference>
<dbReference type="InterPro" id="IPR040079">
    <property type="entry name" value="Glutathione_S-Trfase"/>
</dbReference>
<dbReference type="CDD" id="cd03189">
    <property type="entry name" value="GST_C_GTT1_like"/>
    <property type="match status" value="1"/>
</dbReference>
<dbReference type="Gene3D" id="1.20.1050.10">
    <property type="match status" value="1"/>
</dbReference>
<evidence type="ECO:0000259" key="3">
    <source>
        <dbReference type="PROSITE" id="PS50404"/>
    </source>
</evidence>
<evidence type="ECO:0000259" key="4">
    <source>
        <dbReference type="PROSITE" id="PS50405"/>
    </source>
</evidence>
<dbReference type="PANTHER" id="PTHR44051">
    <property type="entry name" value="GLUTATHIONE S-TRANSFERASE-RELATED"/>
    <property type="match status" value="1"/>
</dbReference>
<dbReference type="GO" id="GO:0016740">
    <property type="term" value="F:transferase activity"/>
    <property type="evidence" value="ECO:0007669"/>
    <property type="project" value="UniProtKB-KW"/>
</dbReference>
<dbReference type="AlphaFoldDB" id="A0A6A6PCR9"/>
<dbReference type="InterPro" id="IPR004046">
    <property type="entry name" value="GST_C"/>
</dbReference>
<reference evidence="5" key="1">
    <citation type="journal article" date="2020" name="Stud. Mycol.">
        <title>101 Dothideomycetes genomes: a test case for predicting lifestyles and emergence of pathogens.</title>
        <authorList>
            <person name="Haridas S."/>
            <person name="Albert R."/>
            <person name="Binder M."/>
            <person name="Bloem J."/>
            <person name="Labutti K."/>
            <person name="Salamov A."/>
            <person name="Andreopoulos B."/>
            <person name="Baker S."/>
            <person name="Barry K."/>
            <person name="Bills G."/>
            <person name="Bluhm B."/>
            <person name="Cannon C."/>
            <person name="Castanera R."/>
            <person name="Culley D."/>
            <person name="Daum C."/>
            <person name="Ezra D."/>
            <person name="Gonzalez J."/>
            <person name="Henrissat B."/>
            <person name="Kuo A."/>
            <person name="Liang C."/>
            <person name="Lipzen A."/>
            <person name="Lutzoni F."/>
            <person name="Magnuson J."/>
            <person name="Mondo S."/>
            <person name="Nolan M."/>
            <person name="Ohm R."/>
            <person name="Pangilinan J."/>
            <person name="Park H.-J."/>
            <person name="Ramirez L."/>
            <person name="Alfaro M."/>
            <person name="Sun H."/>
            <person name="Tritt A."/>
            <person name="Yoshinaga Y."/>
            <person name="Zwiers L.-H."/>
            <person name="Turgeon B."/>
            <person name="Goodwin S."/>
            <person name="Spatafora J."/>
            <person name="Crous P."/>
            <person name="Grigoriev I."/>
        </authorList>
    </citation>
    <scope>NUCLEOTIDE SEQUENCE</scope>
    <source>
        <strain evidence="5">ATCC 16933</strain>
    </source>
</reference>
<keyword evidence="5" id="KW-0808">Transferase</keyword>
<evidence type="ECO:0000313" key="5">
    <source>
        <dbReference type="EMBL" id="KAF2461764.1"/>
    </source>
</evidence>
<organism evidence="5 6">
    <name type="scientific">Lineolata rhizophorae</name>
    <dbReference type="NCBI Taxonomy" id="578093"/>
    <lineage>
        <taxon>Eukaryota</taxon>
        <taxon>Fungi</taxon>
        <taxon>Dikarya</taxon>
        <taxon>Ascomycota</taxon>
        <taxon>Pezizomycotina</taxon>
        <taxon>Dothideomycetes</taxon>
        <taxon>Dothideomycetes incertae sedis</taxon>
        <taxon>Lineolatales</taxon>
        <taxon>Lineolataceae</taxon>
        <taxon>Lineolata</taxon>
    </lineage>
</organism>
<dbReference type="InterPro" id="IPR004045">
    <property type="entry name" value="Glutathione_S-Trfase_N"/>
</dbReference>
<accession>A0A6A6PCR9</accession>
<keyword evidence="2" id="KW-0812">Transmembrane</keyword>
<feature type="transmembrane region" description="Helical" evidence="2">
    <location>
        <begin position="125"/>
        <end position="143"/>
    </location>
</feature>
<comment type="similarity">
    <text evidence="1">Belongs to the GST superfamily.</text>
</comment>
<keyword evidence="2" id="KW-0472">Membrane</keyword>
<feature type="domain" description="GST C-terminal" evidence="4">
    <location>
        <begin position="121"/>
        <end position="252"/>
    </location>
</feature>
<dbReference type="InterPro" id="IPR010987">
    <property type="entry name" value="Glutathione-S-Trfase_C-like"/>
</dbReference>
<evidence type="ECO:0000256" key="2">
    <source>
        <dbReference type="SAM" id="Phobius"/>
    </source>
</evidence>
<dbReference type="Gene3D" id="3.40.30.10">
    <property type="entry name" value="Glutaredoxin"/>
    <property type="match status" value="1"/>
</dbReference>
<proteinExistence type="inferred from homology"/>
<dbReference type="CDD" id="cd03046">
    <property type="entry name" value="GST_N_GTT1_like"/>
    <property type="match status" value="1"/>
</dbReference>
<evidence type="ECO:0000256" key="1">
    <source>
        <dbReference type="ARBA" id="ARBA00007409"/>
    </source>
</evidence>
<dbReference type="EMBL" id="MU001670">
    <property type="protein sequence ID" value="KAF2461764.1"/>
    <property type="molecule type" value="Genomic_DNA"/>
</dbReference>
<dbReference type="InterPro" id="IPR036249">
    <property type="entry name" value="Thioredoxin-like_sf"/>
</dbReference>
<evidence type="ECO:0000313" key="6">
    <source>
        <dbReference type="Proteomes" id="UP000799766"/>
    </source>
</evidence>
<dbReference type="SUPFAM" id="SSF47616">
    <property type="entry name" value="GST C-terminal domain-like"/>
    <property type="match status" value="1"/>
</dbReference>
<dbReference type="Pfam" id="PF13409">
    <property type="entry name" value="GST_N_2"/>
    <property type="match status" value="1"/>
</dbReference>